<feature type="non-terminal residue" evidence="1">
    <location>
        <position position="98"/>
    </location>
</feature>
<organism evidence="1 2">
    <name type="scientific">Clarias magur</name>
    <name type="common">Asian catfish</name>
    <name type="synonym">Macropteronotus magur</name>
    <dbReference type="NCBI Taxonomy" id="1594786"/>
    <lineage>
        <taxon>Eukaryota</taxon>
        <taxon>Metazoa</taxon>
        <taxon>Chordata</taxon>
        <taxon>Craniata</taxon>
        <taxon>Vertebrata</taxon>
        <taxon>Euteleostomi</taxon>
        <taxon>Actinopterygii</taxon>
        <taxon>Neopterygii</taxon>
        <taxon>Teleostei</taxon>
        <taxon>Ostariophysi</taxon>
        <taxon>Siluriformes</taxon>
        <taxon>Clariidae</taxon>
        <taxon>Clarias</taxon>
    </lineage>
</organism>
<dbReference type="AlphaFoldDB" id="A0A8J4XGE7"/>
<dbReference type="Proteomes" id="UP000727407">
    <property type="component" value="Unassembled WGS sequence"/>
</dbReference>
<sequence>MRVGNGPLPCSQKLIRAVQQRGVEGGRREAQSAEAWLCTDYLPLSSSRLHKAERERGDRHELNAAHNTVQKRRLLVCWENCFPHTELTYFQIPCPLIS</sequence>
<name>A0A8J4XGE7_CLAMG</name>
<keyword evidence="2" id="KW-1185">Reference proteome</keyword>
<proteinExistence type="predicted"/>
<evidence type="ECO:0000313" key="2">
    <source>
        <dbReference type="Proteomes" id="UP000727407"/>
    </source>
</evidence>
<accession>A0A8J4XGE7</accession>
<evidence type="ECO:0000313" key="1">
    <source>
        <dbReference type="EMBL" id="KAF5908595.1"/>
    </source>
</evidence>
<reference evidence="1" key="1">
    <citation type="submission" date="2020-07" db="EMBL/GenBank/DDBJ databases">
        <title>Clarias magur genome sequencing, assembly and annotation.</title>
        <authorList>
            <person name="Kushwaha B."/>
            <person name="Kumar R."/>
            <person name="Das P."/>
            <person name="Joshi C.G."/>
            <person name="Kumar D."/>
            <person name="Nagpure N.S."/>
            <person name="Pandey M."/>
            <person name="Agarwal S."/>
            <person name="Srivastava S."/>
            <person name="Singh M."/>
            <person name="Sahoo L."/>
            <person name="Jayasankar P."/>
            <person name="Meher P.K."/>
            <person name="Koringa P.G."/>
            <person name="Iquebal M.A."/>
            <person name="Das S.P."/>
            <person name="Bit A."/>
            <person name="Patnaik S."/>
            <person name="Patel N."/>
            <person name="Shah T.M."/>
            <person name="Hinsu A."/>
            <person name="Jena J.K."/>
        </authorList>
    </citation>
    <scope>NUCLEOTIDE SEQUENCE</scope>
    <source>
        <strain evidence="1">CIFAMagur01</strain>
        <tissue evidence="1">Testis</tissue>
    </source>
</reference>
<protein>
    <submittedName>
        <fullName evidence="1">Uncharacterized protein</fullName>
    </submittedName>
</protein>
<gene>
    <name evidence="1" type="ORF">DAT39_001647</name>
</gene>
<dbReference type="EMBL" id="QNUK01000012">
    <property type="protein sequence ID" value="KAF5908595.1"/>
    <property type="molecule type" value="Genomic_DNA"/>
</dbReference>
<comment type="caution">
    <text evidence="1">The sequence shown here is derived from an EMBL/GenBank/DDBJ whole genome shotgun (WGS) entry which is preliminary data.</text>
</comment>